<dbReference type="AlphaFoldDB" id="A0A6G0SSF6"/>
<proteinExistence type="predicted"/>
<feature type="non-terminal residue" evidence="1">
    <location>
        <position position="1"/>
    </location>
</feature>
<evidence type="ECO:0000313" key="2">
    <source>
        <dbReference type="Proteomes" id="UP000475862"/>
    </source>
</evidence>
<organism evidence="1 2">
    <name type="scientific">Aphis glycines</name>
    <name type="common">Soybean aphid</name>
    <dbReference type="NCBI Taxonomy" id="307491"/>
    <lineage>
        <taxon>Eukaryota</taxon>
        <taxon>Metazoa</taxon>
        <taxon>Ecdysozoa</taxon>
        <taxon>Arthropoda</taxon>
        <taxon>Hexapoda</taxon>
        <taxon>Insecta</taxon>
        <taxon>Pterygota</taxon>
        <taxon>Neoptera</taxon>
        <taxon>Paraneoptera</taxon>
        <taxon>Hemiptera</taxon>
        <taxon>Sternorrhyncha</taxon>
        <taxon>Aphidomorpha</taxon>
        <taxon>Aphidoidea</taxon>
        <taxon>Aphididae</taxon>
        <taxon>Aphidini</taxon>
        <taxon>Aphis</taxon>
        <taxon>Aphis</taxon>
    </lineage>
</organism>
<protein>
    <submittedName>
        <fullName evidence="1">Uncharacterized protein</fullName>
    </submittedName>
</protein>
<dbReference type="Proteomes" id="UP000475862">
    <property type="component" value="Unassembled WGS sequence"/>
</dbReference>
<reference evidence="1 2" key="1">
    <citation type="submission" date="2019-08" db="EMBL/GenBank/DDBJ databases">
        <title>The genome of the soybean aphid Biotype 1, its phylome, world population structure and adaptation to the North American continent.</title>
        <authorList>
            <person name="Giordano R."/>
            <person name="Donthu R.K."/>
            <person name="Hernandez A.G."/>
            <person name="Wright C.L."/>
            <person name="Zimin A.V."/>
        </authorList>
    </citation>
    <scope>NUCLEOTIDE SEQUENCE [LARGE SCALE GENOMIC DNA]</scope>
    <source>
        <tissue evidence="1">Whole aphids</tissue>
    </source>
</reference>
<name>A0A6G0SSF6_APHGL</name>
<dbReference type="EMBL" id="VYZN01003159">
    <property type="protein sequence ID" value="KAE9521306.1"/>
    <property type="molecule type" value="Genomic_DNA"/>
</dbReference>
<comment type="caution">
    <text evidence="1">The sequence shown here is derived from an EMBL/GenBank/DDBJ whole genome shotgun (WGS) entry which is preliminary data.</text>
</comment>
<evidence type="ECO:0000313" key="1">
    <source>
        <dbReference type="EMBL" id="KAE9521306.1"/>
    </source>
</evidence>
<accession>A0A6G0SSF6</accession>
<sequence length="221" mass="25666">DRLIEVIYLTTEECRCVVPLVKNARLDIVSEFGLELKEIEGGRQVTFQLNQGDDMLGEMLLYQYTGFMEFQRATVRTHQSLLDNFLIEENRRVFLTPIPYERPDKWLPTTDLLGSVSYFNGRFHSTKWSLKIKFLINLGRKIISQKHVYIVGDKEIPASFDHHIHTASLTLPFPLKPRVVEQSIVSLKPDLITLIQSNEFYKKPIKNDKNDACFTYQKTLG</sequence>
<gene>
    <name evidence="1" type="ORF">AGLY_018325</name>
</gene>
<keyword evidence="2" id="KW-1185">Reference proteome</keyword>